<evidence type="ECO:0000259" key="8">
    <source>
        <dbReference type="Pfam" id="PF01728"/>
    </source>
</evidence>
<reference evidence="9" key="2">
    <citation type="submission" date="2022-01" db="EMBL/GenBank/DDBJ databases">
        <authorList>
            <person name="Hirooka S."/>
            <person name="Miyagishima S.Y."/>
        </authorList>
    </citation>
    <scope>NUCLEOTIDE SEQUENCE</scope>
    <source>
        <strain evidence="9">NBRC 102759</strain>
    </source>
</reference>
<evidence type="ECO:0000256" key="4">
    <source>
        <dbReference type="ARBA" id="ARBA00022679"/>
    </source>
</evidence>
<dbReference type="InterPro" id="IPR015507">
    <property type="entry name" value="rRNA-MeTfrase_E"/>
</dbReference>
<dbReference type="Proteomes" id="UP001061958">
    <property type="component" value="Unassembled WGS sequence"/>
</dbReference>
<keyword evidence="2" id="KW-0698">rRNA processing</keyword>
<evidence type="ECO:0000313" key="10">
    <source>
        <dbReference type="Proteomes" id="UP001061958"/>
    </source>
</evidence>
<keyword evidence="5 7" id="KW-0949">S-adenosyl-L-methionine</keyword>
<dbReference type="InterPro" id="IPR029063">
    <property type="entry name" value="SAM-dependent_MTases_sf"/>
</dbReference>
<evidence type="ECO:0000256" key="3">
    <source>
        <dbReference type="ARBA" id="ARBA00022603"/>
    </source>
</evidence>
<keyword evidence="4" id="KW-0808">Transferase</keyword>
<proteinExistence type="inferred from homology"/>
<dbReference type="PANTHER" id="PTHR10920:SF18">
    <property type="entry name" value="RRNA METHYLTRANSFERASE 2, MITOCHONDRIAL"/>
    <property type="match status" value="1"/>
</dbReference>
<evidence type="ECO:0000256" key="5">
    <source>
        <dbReference type="ARBA" id="ARBA00022691"/>
    </source>
</evidence>
<feature type="domain" description="Ribosomal RNA methyltransferase FtsJ" evidence="8">
    <location>
        <begin position="53"/>
        <end position="260"/>
    </location>
</feature>
<dbReference type="InterPro" id="IPR002877">
    <property type="entry name" value="RNA_MeTrfase_FtsJ_dom"/>
</dbReference>
<comment type="similarity">
    <text evidence="1">Belongs to the class I-like SAM-binding methyltransferase superfamily. RNA methyltransferase RlmE family.</text>
</comment>
<evidence type="ECO:0000256" key="6">
    <source>
        <dbReference type="ARBA" id="ARBA00041184"/>
    </source>
</evidence>
<dbReference type="Pfam" id="PF01728">
    <property type="entry name" value="FtsJ"/>
    <property type="match status" value="1"/>
</dbReference>
<dbReference type="HAMAP" id="MF_01547">
    <property type="entry name" value="RNA_methyltr_E"/>
    <property type="match status" value="1"/>
</dbReference>
<name>A0A9C7UPE8_9RHOD</name>
<reference evidence="9" key="1">
    <citation type="journal article" date="2022" name="Proc. Natl. Acad. Sci. U.S.A.">
        <title>Life cycle and functional genomics of the unicellular red alga Galdieria for elucidating algal and plant evolution and industrial use.</title>
        <authorList>
            <person name="Hirooka S."/>
            <person name="Itabashi T."/>
            <person name="Ichinose T.M."/>
            <person name="Onuma R."/>
            <person name="Fujiwara T."/>
            <person name="Yamashita S."/>
            <person name="Jong L.W."/>
            <person name="Tomita R."/>
            <person name="Iwane A.H."/>
            <person name="Miyagishima S.Y."/>
        </authorList>
    </citation>
    <scope>NUCLEOTIDE SEQUENCE</scope>
    <source>
        <strain evidence="9">NBRC 102759</strain>
    </source>
</reference>
<organism evidence="9 10">
    <name type="scientific">Galdieria partita</name>
    <dbReference type="NCBI Taxonomy" id="83374"/>
    <lineage>
        <taxon>Eukaryota</taxon>
        <taxon>Rhodophyta</taxon>
        <taxon>Bangiophyceae</taxon>
        <taxon>Galdieriales</taxon>
        <taxon>Galdieriaceae</taxon>
        <taxon>Galdieria</taxon>
    </lineage>
</organism>
<dbReference type="GO" id="GO:0008650">
    <property type="term" value="F:rRNA (uridine-2'-O-)-methyltransferase activity"/>
    <property type="evidence" value="ECO:0007669"/>
    <property type="project" value="TreeGrafter"/>
</dbReference>
<sequence>MSSYLGEWHQLIKSSTPFVWNRIKLFCSSSSSRWKIQRRKDIYAQAAYNEGLRSRAAYKLLEMNEQWHFIQQTSVVVDLGAAPGGWSLVAKQYLELCPKVPWKVPLDELANVPQVDVKRSTGRLVRRTRGRLLSVDILDMEPIAGATFIQGDFCDEETQQRITKVLYGDEIDVVLSDMCPNTSGVKELDHERIIELAFSASRFAVHHLCNGGTFLCKIFQGAQEKRLTTFLEEHFVQVRRIRPKASKSESSECYLLASGFVPSHLRFPPPKKK</sequence>
<dbReference type="OrthoDB" id="1287559at2759"/>
<dbReference type="PIRSF" id="PIRSF005461">
    <property type="entry name" value="23S_rRNA_mtase"/>
    <property type="match status" value="1"/>
</dbReference>
<dbReference type="PANTHER" id="PTHR10920">
    <property type="entry name" value="RIBOSOMAL RNA METHYLTRANSFERASE"/>
    <property type="match status" value="1"/>
</dbReference>
<dbReference type="SUPFAM" id="SSF53335">
    <property type="entry name" value="S-adenosyl-L-methionine-dependent methyltransferases"/>
    <property type="match status" value="1"/>
</dbReference>
<protein>
    <recommendedName>
        <fullName evidence="6">rRNA methyltransferase 2, mitochondrial</fullName>
    </recommendedName>
</protein>
<comment type="caution">
    <text evidence="9">The sequence shown here is derived from an EMBL/GenBank/DDBJ whole genome shotgun (WGS) entry which is preliminary data.</text>
</comment>
<evidence type="ECO:0000313" key="9">
    <source>
        <dbReference type="EMBL" id="GJQ10763.1"/>
    </source>
</evidence>
<evidence type="ECO:0000256" key="7">
    <source>
        <dbReference type="PIRSR" id="PIRSR005461-1"/>
    </source>
</evidence>
<dbReference type="EMBL" id="BQMJ01000018">
    <property type="protein sequence ID" value="GJQ10763.1"/>
    <property type="molecule type" value="Genomic_DNA"/>
</dbReference>
<keyword evidence="3" id="KW-0489">Methyltransferase</keyword>
<evidence type="ECO:0000256" key="1">
    <source>
        <dbReference type="ARBA" id="ARBA00009258"/>
    </source>
</evidence>
<feature type="active site" description="Proton acceptor" evidence="7">
    <location>
        <position position="217"/>
    </location>
</feature>
<keyword evidence="10" id="KW-1185">Reference proteome</keyword>
<accession>A0A9C7UPE8</accession>
<dbReference type="InterPro" id="IPR050082">
    <property type="entry name" value="RNA_methyltr_RlmE"/>
</dbReference>
<dbReference type="Gene3D" id="3.40.50.150">
    <property type="entry name" value="Vaccinia Virus protein VP39"/>
    <property type="match status" value="1"/>
</dbReference>
<evidence type="ECO:0000256" key="2">
    <source>
        <dbReference type="ARBA" id="ARBA00022552"/>
    </source>
</evidence>
<dbReference type="AlphaFoldDB" id="A0A9C7UPE8"/>
<gene>
    <name evidence="9" type="ORF">GpartN1_g2554.t1</name>
</gene>